<dbReference type="AlphaFoldDB" id="A0A3S9HI58"/>
<organism evidence="10 11">
    <name type="scientific">Undibacterium parvum</name>
    <dbReference type="NCBI Taxonomy" id="401471"/>
    <lineage>
        <taxon>Bacteria</taxon>
        <taxon>Pseudomonadati</taxon>
        <taxon>Pseudomonadota</taxon>
        <taxon>Betaproteobacteria</taxon>
        <taxon>Burkholderiales</taxon>
        <taxon>Oxalobacteraceae</taxon>
        <taxon>Undibacterium</taxon>
    </lineage>
</organism>
<gene>
    <name evidence="10" type="ORF">EJN92_06965</name>
</gene>
<dbReference type="PANTHER" id="PTHR45138">
    <property type="entry name" value="REGULATORY COMPONENTS OF SENSORY TRANSDUCTION SYSTEM"/>
    <property type="match status" value="1"/>
</dbReference>
<dbReference type="InterPro" id="IPR033479">
    <property type="entry name" value="dCache_1"/>
</dbReference>
<keyword evidence="6 8" id="KW-0472">Membrane</keyword>
<dbReference type="GO" id="GO:0005886">
    <property type="term" value="C:plasma membrane"/>
    <property type="evidence" value="ECO:0007669"/>
    <property type="project" value="UniProtKB-SubCell"/>
</dbReference>
<evidence type="ECO:0000256" key="8">
    <source>
        <dbReference type="SAM" id="Phobius"/>
    </source>
</evidence>
<dbReference type="SUPFAM" id="SSF55073">
    <property type="entry name" value="Nucleotide cyclase"/>
    <property type="match status" value="1"/>
</dbReference>
<dbReference type="KEGG" id="upv:EJN92_06965"/>
<dbReference type="GO" id="GO:0052621">
    <property type="term" value="F:diguanylate cyclase activity"/>
    <property type="evidence" value="ECO:0007669"/>
    <property type="project" value="UniProtKB-EC"/>
</dbReference>
<dbReference type="SMART" id="SM00267">
    <property type="entry name" value="GGDEF"/>
    <property type="match status" value="1"/>
</dbReference>
<dbReference type="FunFam" id="3.30.70.270:FF:000001">
    <property type="entry name" value="Diguanylate cyclase domain protein"/>
    <property type="match status" value="1"/>
</dbReference>
<evidence type="ECO:0000256" key="6">
    <source>
        <dbReference type="ARBA" id="ARBA00023136"/>
    </source>
</evidence>
<dbReference type="InterPro" id="IPR000160">
    <property type="entry name" value="GGDEF_dom"/>
</dbReference>
<dbReference type="OrthoDB" id="9813903at2"/>
<accession>A0A3S9HI58</accession>
<dbReference type="PROSITE" id="PS50887">
    <property type="entry name" value="GGDEF"/>
    <property type="match status" value="1"/>
</dbReference>
<feature type="transmembrane region" description="Helical" evidence="8">
    <location>
        <begin position="290"/>
        <end position="313"/>
    </location>
</feature>
<keyword evidence="11" id="KW-1185">Reference proteome</keyword>
<comment type="catalytic activity">
    <reaction evidence="7">
        <text>2 GTP = 3',3'-c-di-GMP + 2 diphosphate</text>
        <dbReference type="Rhea" id="RHEA:24898"/>
        <dbReference type="ChEBI" id="CHEBI:33019"/>
        <dbReference type="ChEBI" id="CHEBI:37565"/>
        <dbReference type="ChEBI" id="CHEBI:58805"/>
        <dbReference type="EC" id="2.7.7.65"/>
    </reaction>
</comment>
<dbReference type="CDD" id="cd18773">
    <property type="entry name" value="PDC1_HK_sensor"/>
    <property type="match status" value="1"/>
</dbReference>
<comment type="subcellular location">
    <subcellularLocation>
        <location evidence="1">Cell membrane</location>
        <topology evidence="1">Multi-pass membrane protein</topology>
    </subcellularLocation>
</comment>
<dbReference type="PANTHER" id="PTHR45138:SF9">
    <property type="entry name" value="DIGUANYLATE CYCLASE DGCM-RELATED"/>
    <property type="match status" value="1"/>
</dbReference>
<proteinExistence type="predicted"/>
<evidence type="ECO:0000313" key="10">
    <source>
        <dbReference type="EMBL" id="AZP11758.1"/>
    </source>
</evidence>
<evidence type="ECO:0000256" key="3">
    <source>
        <dbReference type="ARBA" id="ARBA00022475"/>
    </source>
</evidence>
<dbReference type="InterPro" id="IPR029787">
    <property type="entry name" value="Nucleotide_cyclase"/>
</dbReference>
<dbReference type="EMBL" id="CP034464">
    <property type="protein sequence ID" value="AZP11758.1"/>
    <property type="molecule type" value="Genomic_DNA"/>
</dbReference>
<dbReference type="Pfam" id="PF00990">
    <property type="entry name" value="GGDEF"/>
    <property type="match status" value="1"/>
</dbReference>
<dbReference type="Pfam" id="PF02743">
    <property type="entry name" value="dCache_1"/>
    <property type="match status" value="1"/>
</dbReference>
<reference evidence="10 11" key="1">
    <citation type="journal article" date="2011" name="Int. J. Syst. Evol. Microbiol.">
        <title>Description of Undibacterium oligocarboniphilum sp. nov., isolated from purified water, and Undibacterium pigrum strain CCUG 49012 as the type strain of Undibacterium parvum sp. nov., and emended descriptions of the genus Undibacterium and the species Undibacterium pigrum.</title>
        <authorList>
            <person name="Eder W."/>
            <person name="Wanner G."/>
            <person name="Ludwig W."/>
            <person name="Busse H.J."/>
            <person name="Ziemke-Kageler F."/>
            <person name="Lang E."/>
        </authorList>
    </citation>
    <scope>NUCLEOTIDE SEQUENCE [LARGE SCALE GENOMIC DNA]</scope>
    <source>
        <strain evidence="10 11">DSM 23061</strain>
    </source>
</reference>
<keyword evidence="5 8" id="KW-1133">Transmembrane helix</keyword>
<dbReference type="EC" id="2.7.7.65" evidence="2"/>
<dbReference type="InterPro" id="IPR043128">
    <property type="entry name" value="Rev_trsase/Diguanyl_cyclase"/>
</dbReference>
<keyword evidence="4 8" id="KW-0812">Transmembrane</keyword>
<dbReference type="Gene3D" id="3.30.450.20">
    <property type="entry name" value="PAS domain"/>
    <property type="match status" value="1"/>
</dbReference>
<evidence type="ECO:0000256" key="7">
    <source>
        <dbReference type="ARBA" id="ARBA00034247"/>
    </source>
</evidence>
<dbReference type="NCBIfam" id="TIGR00254">
    <property type="entry name" value="GGDEF"/>
    <property type="match status" value="1"/>
</dbReference>
<dbReference type="InterPro" id="IPR050469">
    <property type="entry name" value="Diguanylate_Cyclase"/>
</dbReference>
<evidence type="ECO:0000313" key="11">
    <source>
        <dbReference type="Proteomes" id="UP000275663"/>
    </source>
</evidence>
<name>A0A3S9HI58_9BURK</name>
<dbReference type="RefSeq" id="WP_126127143.1">
    <property type="nucleotide sequence ID" value="NZ_CP034464.1"/>
</dbReference>
<evidence type="ECO:0000256" key="2">
    <source>
        <dbReference type="ARBA" id="ARBA00012528"/>
    </source>
</evidence>
<keyword evidence="3" id="KW-1003">Cell membrane</keyword>
<evidence type="ECO:0000256" key="4">
    <source>
        <dbReference type="ARBA" id="ARBA00022692"/>
    </source>
</evidence>
<feature type="domain" description="GGDEF" evidence="9">
    <location>
        <begin position="354"/>
        <end position="489"/>
    </location>
</feature>
<evidence type="ECO:0000256" key="5">
    <source>
        <dbReference type="ARBA" id="ARBA00022989"/>
    </source>
</evidence>
<sequence>MRKFLRQYSLLIWLTFILITGFVAILLTSYIVSKDSLQQGIAEKSLPITGDSVYSEIQKDILRPVFISAQMAQDTFLRDWIINGEEEPALISKYLKEIKAKNNAVSSFLVSDVSHQYYHPDGTLKIVKETEARDAWYFRVRKLKTAYETNVDADMANHDNMTIFINHKILDYSGKFIGVTGIGLTLDGMKRVIDSYQTRFHRNIYFVDAKGNLVLAGSAVKRLGTNILKAPGISSIASQILANSKNDSLHLEYNLEDEKILLNARFIPELGWHLLVEQELNEQLKPLHDVLLMDAIISAIITLIVLSLVLITVRRHQNRIEKTAATDQLTSLPNRQAFDFVFENALLDSERSRQPLCVAIIDIDFFKKVNDKHGHLVGDHVLKEIAMIAKRSLRESDVICRWGGEEFVILLKNCTLEKATAIAENLRLTIANNDFSRTTDLARTRLSITVSMGVALCKDKENEDSVFERADVALYQAKENGRNSVYFSE</sequence>
<protein>
    <recommendedName>
        <fullName evidence="2">diguanylate cyclase</fullName>
        <ecNumber evidence="2">2.7.7.65</ecNumber>
    </recommendedName>
</protein>
<evidence type="ECO:0000256" key="1">
    <source>
        <dbReference type="ARBA" id="ARBA00004651"/>
    </source>
</evidence>
<dbReference type="Proteomes" id="UP000275663">
    <property type="component" value="Chromosome"/>
</dbReference>
<dbReference type="CDD" id="cd01949">
    <property type="entry name" value="GGDEF"/>
    <property type="match status" value="1"/>
</dbReference>
<feature type="transmembrane region" description="Helical" evidence="8">
    <location>
        <begin position="12"/>
        <end position="32"/>
    </location>
</feature>
<dbReference type="Gene3D" id="3.30.70.270">
    <property type="match status" value="1"/>
</dbReference>
<evidence type="ECO:0000259" key="9">
    <source>
        <dbReference type="PROSITE" id="PS50887"/>
    </source>
</evidence>